<sequence length="206" mass="23170">MSELVNAEINPLIAAKLQELDGLPLQDVDTLKKQIEGELESNFQKLANEHADMDSPLVINGYPRSDIDVLHVRLIRHNINVLRNDLRKVLERSHQLINQHFSGLQVKTRQEPTVESRIPFARITDVVAGGPAEKAKLKLDDQLVSLGNVHAGNHMKLKNLQNTVIQNEDTQLPVKIIRNGSIIHLTLTPSRNWQGRGFLGCRVVEL</sequence>
<dbReference type="Gene3D" id="6.10.140.1710">
    <property type="match status" value="1"/>
</dbReference>
<dbReference type="Gene3D" id="2.30.42.10">
    <property type="match status" value="1"/>
</dbReference>
<dbReference type="Pfam" id="PF18265">
    <property type="entry name" value="Nas2_N"/>
    <property type="match status" value="1"/>
</dbReference>
<dbReference type="InterPro" id="IPR035269">
    <property type="entry name" value="PSMD9"/>
</dbReference>
<dbReference type="EMBL" id="HG316461">
    <property type="protein sequence ID" value="CDF90857.1"/>
    <property type="molecule type" value="Genomic_DNA"/>
</dbReference>
<dbReference type="Proteomes" id="UP000019375">
    <property type="component" value="Unassembled WGS sequence"/>
</dbReference>
<evidence type="ECO:0000256" key="2">
    <source>
        <dbReference type="ARBA" id="ARBA00023186"/>
    </source>
</evidence>
<dbReference type="AlphaFoldDB" id="A0A8J2TAE7"/>
<dbReference type="OrthoDB" id="72325at2759"/>
<comment type="similarity">
    <text evidence="1">Belongs to the proteasome subunit p27 family.</text>
</comment>
<evidence type="ECO:0000259" key="5">
    <source>
        <dbReference type="Pfam" id="PF18265"/>
    </source>
</evidence>
<organism evidence="6 7">
    <name type="scientific">Zygosaccharomyces bailii (strain CLIB 213 / ATCC 58445 / CBS 680 / BCRC 21525 / NBRC 1098 / NCYC 1416 / NRRL Y-2227)</name>
    <dbReference type="NCBI Taxonomy" id="1333698"/>
    <lineage>
        <taxon>Eukaryota</taxon>
        <taxon>Fungi</taxon>
        <taxon>Dikarya</taxon>
        <taxon>Ascomycota</taxon>
        <taxon>Saccharomycotina</taxon>
        <taxon>Saccharomycetes</taxon>
        <taxon>Saccharomycetales</taxon>
        <taxon>Saccharomycetaceae</taxon>
        <taxon>Zygosaccharomyces</taxon>
    </lineage>
</organism>
<dbReference type="PANTHER" id="PTHR12651">
    <property type="entry name" value="26S PROTEASOME NON-ATPASE REGULATORY SUBUNIT 9"/>
    <property type="match status" value="1"/>
</dbReference>
<reference evidence="7" key="1">
    <citation type="journal article" date="2013" name="Genome Announc.">
        <title>Genome sequence of the food spoilage yeast Zygosaccharomyces bailii CLIB 213(T).</title>
        <authorList>
            <person name="Galeote V."/>
            <person name="Bigey F."/>
            <person name="Devillers H."/>
            <person name="Neuveglise C."/>
            <person name="Dequin S."/>
        </authorList>
    </citation>
    <scope>NUCLEOTIDE SEQUENCE [LARGE SCALE GENOMIC DNA]</scope>
    <source>
        <strain evidence="7">CLIB 213 / ATCC 58445 / CBS 680 / CCRC 21525 / NBRC 1098 / NCYC 1416 / NRRL Y-2227</strain>
    </source>
</reference>
<dbReference type="InterPro" id="IPR041489">
    <property type="entry name" value="PDZ_6"/>
</dbReference>
<evidence type="ECO:0000313" key="7">
    <source>
        <dbReference type="Proteomes" id="UP000019375"/>
    </source>
</evidence>
<evidence type="ECO:0000313" key="6">
    <source>
        <dbReference type="EMBL" id="CDF90857.1"/>
    </source>
</evidence>
<proteinExistence type="inferred from homology"/>
<dbReference type="InterPro" id="IPR036034">
    <property type="entry name" value="PDZ_sf"/>
</dbReference>
<keyword evidence="2" id="KW-0143">Chaperone</keyword>
<dbReference type="GO" id="GO:0005634">
    <property type="term" value="C:nucleus"/>
    <property type="evidence" value="ECO:0007669"/>
    <property type="project" value="TreeGrafter"/>
</dbReference>
<dbReference type="InterPro" id="IPR040815">
    <property type="entry name" value="Nas2_N"/>
</dbReference>
<name>A0A8J2TAE7_ZYGB2</name>
<evidence type="ECO:0000256" key="3">
    <source>
        <dbReference type="ARBA" id="ARBA00068021"/>
    </source>
</evidence>
<gene>
    <name evidence="6" type="ORF">BN860_04764g</name>
</gene>
<dbReference type="FunFam" id="2.30.42.10:FF:000107">
    <property type="entry name" value="26S proteasome non-ATPase regulatory subunit 9"/>
    <property type="match status" value="1"/>
</dbReference>
<accession>A0A8J2TAE7</accession>
<dbReference type="GO" id="GO:0005737">
    <property type="term" value="C:cytoplasm"/>
    <property type="evidence" value="ECO:0007669"/>
    <property type="project" value="TreeGrafter"/>
</dbReference>
<feature type="domain" description="PDZ" evidence="4">
    <location>
        <begin position="122"/>
        <end position="178"/>
    </location>
</feature>
<dbReference type="PANTHER" id="PTHR12651:SF1">
    <property type="entry name" value="26S PROTEASOME NON-ATPASE REGULATORY SUBUNIT 9"/>
    <property type="match status" value="1"/>
</dbReference>
<dbReference type="SUPFAM" id="SSF50156">
    <property type="entry name" value="PDZ domain-like"/>
    <property type="match status" value="1"/>
</dbReference>
<evidence type="ECO:0000259" key="4">
    <source>
        <dbReference type="Pfam" id="PF17820"/>
    </source>
</evidence>
<protein>
    <recommendedName>
        <fullName evidence="3">Probable 26S proteasome regulatory subunit p27</fullName>
    </recommendedName>
</protein>
<evidence type="ECO:0000256" key="1">
    <source>
        <dbReference type="ARBA" id="ARBA00005256"/>
    </source>
</evidence>
<dbReference type="Pfam" id="PF17820">
    <property type="entry name" value="PDZ_6"/>
    <property type="match status" value="1"/>
</dbReference>
<dbReference type="GO" id="GO:0070682">
    <property type="term" value="P:proteasome regulatory particle assembly"/>
    <property type="evidence" value="ECO:0007669"/>
    <property type="project" value="InterPro"/>
</dbReference>
<feature type="domain" description="Nas2 N-terminal" evidence="5">
    <location>
        <begin position="26"/>
        <end position="102"/>
    </location>
</feature>
<keyword evidence="7" id="KW-1185">Reference proteome</keyword>